<dbReference type="SUPFAM" id="SSF54373">
    <property type="entry name" value="FAD-linked reductases, C-terminal domain"/>
    <property type="match status" value="1"/>
</dbReference>
<accession>A0A4Y9XXJ5</accession>
<name>A0A4Y9XXJ5_9APHY</name>
<sequence>MDSTQPKLRVAIVGGGIGGLTLAVALHKLCGSRFQVDIYEAAHTLTEIGAGIGVWPRVWEVMEALDLASDLSKISNDAGKEGQPAEFRKSDYTVKGGSISEGLVSSPSKLAGARPFHRAQFQAILAAHLPSDPSYTTHFRKRLASYEDSSVDHTAIDLTFTDGSQVGCDLLIGCDGIKSVVRSTLYRPLAHPADPIWSGSVAYRSLIPRDVLEKIDPEHPSLTKAVVACGHNKHIIAFPIAQATLINIVCFVSQPEQEGTKYDGAWVREASKQELLDAYAGWEPTMIELLSCAEKVTLWAINTIPPLPTYVGERVALVGDAAHAMTPHQGSGAGQAIEDGFVLASLLADPRTNRQTLPRVLQIYDAIRRPFSQDIMQRSRNSGRLYEFGLSPTESEGDVVGVTGHSAADDIARRSAALQRMLSWAVETSVMDDRDRALQALERVTEGLA</sequence>
<dbReference type="InterPro" id="IPR002938">
    <property type="entry name" value="FAD-bd"/>
</dbReference>
<dbReference type="SUPFAM" id="SSF51905">
    <property type="entry name" value="FAD/NAD(P)-binding domain"/>
    <property type="match status" value="1"/>
</dbReference>
<evidence type="ECO:0000259" key="4">
    <source>
        <dbReference type="Pfam" id="PF01494"/>
    </source>
</evidence>
<dbReference type="GO" id="GO:0016491">
    <property type="term" value="F:oxidoreductase activity"/>
    <property type="evidence" value="ECO:0007669"/>
    <property type="project" value="UniProtKB-KW"/>
</dbReference>
<keyword evidence="3" id="KW-0560">Oxidoreductase</keyword>
<dbReference type="PANTHER" id="PTHR46720">
    <property type="entry name" value="HYDROXYLASE, PUTATIVE (AFU_ORTHOLOGUE AFUA_3G01460)-RELATED"/>
    <property type="match status" value="1"/>
</dbReference>
<proteinExistence type="predicted"/>
<feature type="domain" description="FAD-binding" evidence="4">
    <location>
        <begin position="8"/>
        <end position="379"/>
    </location>
</feature>
<gene>
    <name evidence="5" type="ORF">EVJ58_g8539</name>
</gene>
<keyword evidence="1" id="KW-0285">Flavoprotein</keyword>
<reference evidence="5 6" key="1">
    <citation type="submission" date="2019-01" db="EMBL/GenBank/DDBJ databases">
        <title>Genome sequencing of the rare red list fungi Fomitopsis rosea.</title>
        <authorList>
            <person name="Buettner E."/>
            <person name="Kellner H."/>
        </authorList>
    </citation>
    <scope>NUCLEOTIDE SEQUENCE [LARGE SCALE GENOMIC DNA]</scope>
    <source>
        <strain evidence="5 6">DSM 105464</strain>
    </source>
</reference>
<evidence type="ECO:0000256" key="2">
    <source>
        <dbReference type="ARBA" id="ARBA00022827"/>
    </source>
</evidence>
<evidence type="ECO:0000256" key="3">
    <source>
        <dbReference type="ARBA" id="ARBA00023002"/>
    </source>
</evidence>
<dbReference type="GO" id="GO:0044550">
    <property type="term" value="P:secondary metabolite biosynthetic process"/>
    <property type="evidence" value="ECO:0007669"/>
    <property type="project" value="TreeGrafter"/>
</dbReference>
<dbReference type="Gene3D" id="3.50.50.60">
    <property type="entry name" value="FAD/NAD(P)-binding domain"/>
    <property type="match status" value="1"/>
</dbReference>
<keyword evidence="2" id="KW-0274">FAD</keyword>
<dbReference type="STRING" id="34475.A0A4Y9XXJ5"/>
<dbReference type="Pfam" id="PF01494">
    <property type="entry name" value="FAD_binding_3"/>
    <property type="match status" value="1"/>
</dbReference>
<evidence type="ECO:0000313" key="6">
    <source>
        <dbReference type="Proteomes" id="UP000298390"/>
    </source>
</evidence>
<dbReference type="EMBL" id="SEKV01000638">
    <property type="protein sequence ID" value="TFY54974.1"/>
    <property type="molecule type" value="Genomic_DNA"/>
</dbReference>
<dbReference type="PRINTS" id="PR00420">
    <property type="entry name" value="RNGMNOXGNASE"/>
</dbReference>
<dbReference type="InterPro" id="IPR051104">
    <property type="entry name" value="FAD_monoxygenase"/>
</dbReference>
<dbReference type="InterPro" id="IPR036188">
    <property type="entry name" value="FAD/NAD-bd_sf"/>
</dbReference>
<comment type="caution">
    <text evidence="5">The sequence shown here is derived from an EMBL/GenBank/DDBJ whole genome shotgun (WGS) entry which is preliminary data.</text>
</comment>
<dbReference type="GO" id="GO:0071949">
    <property type="term" value="F:FAD binding"/>
    <property type="evidence" value="ECO:0007669"/>
    <property type="project" value="InterPro"/>
</dbReference>
<dbReference type="Proteomes" id="UP000298390">
    <property type="component" value="Unassembled WGS sequence"/>
</dbReference>
<dbReference type="AlphaFoldDB" id="A0A4Y9XXJ5"/>
<organism evidence="5 6">
    <name type="scientific">Rhodofomes roseus</name>
    <dbReference type="NCBI Taxonomy" id="34475"/>
    <lineage>
        <taxon>Eukaryota</taxon>
        <taxon>Fungi</taxon>
        <taxon>Dikarya</taxon>
        <taxon>Basidiomycota</taxon>
        <taxon>Agaricomycotina</taxon>
        <taxon>Agaricomycetes</taxon>
        <taxon>Polyporales</taxon>
        <taxon>Rhodofomes</taxon>
    </lineage>
</organism>
<evidence type="ECO:0000256" key="1">
    <source>
        <dbReference type="ARBA" id="ARBA00022630"/>
    </source>
</evidence>
<dbReference type="PANTHER" id="PTHR46720:SF3">
    <property type="entry name" value="FAD-BINDING DOMAIN-CONTAINING PROTEIN-RELATED"/>
    <property type="match status" value="1"/>
</dbReference>
<evidence type="ECO:0000313" key="5">
    <source>
        <dbReference type="EMBL" id="TFY54974.1"/>
    </source>
</evidence>
<protein>
    <recommendedName>
        <fullName evidence="4">FAD-binding domain-containing protein</fullName>
    </recommendedName>
</protein>